<comment type="caution">
    <text evidence="1">The sequence shown here is derived from an EMBL/GenBank/DDBJ whole genome shotgun (WGS) entry which is preliminary data.</text>
</comment>
<proteinExistence type="predicted"/>
<evidence type="ECO:0000313" key="1">
    <source>
        <dbReference type="EMBL" id="KKL22306.1"/>
    </source>
</evidence>
<name>A0A0F9DX99_9ZZZZ</name>
<gene>
    <name evidence="1" type="ORF">LCGC14_2436760</name>
</gene>
<reference evidence="1" key="1">
    <citation type="journal article" date="2015" name="Nature">
        <title>Complex archaea that bridge the gap between prokaryotes and eukaryotes.</title>
        <authorList>
            <person name="Spang A."/>
            <person name="Saw J.H."/>
            <person name="Jorgensen S.L."/>
            <person name="Zaremba-Niedzwiedzka K."/>
            <person name="Martijn J."/>
            <person name="Lind A.E."/>
            <person name="van Eijk R."/>
            <person name="Schleper C."/>
            <person name="Guy L."/>
            <person name="Ettema T.J."/>
        </authorList>
    </citation>
    <scope>NUCLEOTIDE SEQUENCE</scope>
</reference>
<protein>
    <submittedName>
        <fullName evidence="1">Uncharacterized protein</fullName>
    </submittedName>
</protein>
<dbReference type="EMBL" id="LAZR01037403">
    <property type="protein sequence ID" value="KKL22306.1"/>
    <property type="molecule type" value="Genomic_DNA"/>
</dbReference>
<dbReference type="AlphaFoldDB" id="A0A0F9DX99"/>
<sequence length="102" mass="11447">MKLLKITALVLMTFILLSCIPDRTVKKFSLNGWDVIYNDRDKMLELCGGWTVGCADIKNKVIYSDSDDDFVIIREGLSEGDLIISYPVMGLMDGMKITHRGA</sequence>
<organism evidence="1">
    <name type="scientific">marine sediment metagenome</name>
    <dbReference type="NCBI Taxonomy" id="412755"/>
    <lineage>
        <taxon>unclassified sequences</taxon>
        <taxon>metagenomes</taxon>
        <taxon>ecological metagenomes</taxon>
    </lineage>
</organism>
<dbReference type="PROSITE" id="PS51257">
    <property type="entry name" value="PROKAR_LIPOPROTEIN"/>
    <property type="match status" value="1"/>
</dbReference>
<accession>A0A0F9DX99</accession>